<organism evidence="4 5">
    <name type="scientific">Taibaiella chishuiensis</name>
    <dbReference type="NCBI Taxonomy" id="1434707"/>
    <lineage>
        <taxon>Bacteria</taxon>
        <taxon>Pseudomonadati</taxon>
        <taxon>Bacteroidota</taxon>
        <taxon>Chitinophagia</taxon>
        <taxon>Chitinophagales</taxon>
        <taxon>Chitinophagaceae</taxon>
        <taxon>Taibaiella</taxon>
    </lineage>
</organism>
<keyword evidence="1 2" id="KW-0732">Signal</keyword>
<dbReference type="AlphaFoldDB" id="A0A2P8DCX6"/>
<feature type="chain" id="PRO_5015195938" evidence="2">
    <location>
        <begin position="29"/>
        <end position="982"/>
    </location>
</feature>
<dbReference type="SUPFAM" id="SSF49299">
    <property type="entry name" value="PKD domain"/>
    <property type="match status" value="2"/>
</dbReference>
<dbReference type="PROSITE" id="PS50093">
    <property type="entry name" value="PKD"/>
    <property type="match status" value="2"/>
</dbReference>
<dbReference type="InterPro" id="IPR013783">
    <property type="entry name" value="Ig-like_fold"/>
</dbReference>
<accession>A0A2P8DCX6</accession>
<dbReference type="InterPro" id="IPR026341">
    <property type="entry name" value="T9SS_type_B"/>
</dbReference>
<feature type="domain" description="PKD" evidence="3">
    <location>
        <begin position="680"/>
        <end position="717"/>
    </location>
</feature>
<feature type="domain" description="PKD" evidence="3">
    <location>
        <begin position="767"/>
        <end position="813"/>
    </location>
</feature>
<dbReference type="Pfam" id="PF18911">
    <property type="entry name" value="PKD_4"/>
    <property type="match status" value="2"/>
</dbReference>
<dbReference type="Gene3D" id="2.60.40.1220">
    <property type="match status" value="1"/>
</dbReference>
<dbReference type="Pfam" id="PF13585">
    <property type="entry name" value="CHU_C"/>
    <property type="match status" value="1"/>
</dbReference>
<feature type="signal peptide" evidence="2">
    <location>
        <begin position="1"/>
        <end position="28"/>
    </location>
</feature>
<dbReference type="SMART" id="SM00089">
    <property type="entry name" value="PKD"/>
    <property type="match status" value="2"/>
</dbReference>
<dbReference type="Proteomes" id="UP000240572">
    <property type="component" value="Unassembled WGS sequence"/>
</dbReference>
<proteinExistence type="predicted"/>
<dbReference type="InterPro" id="IPR057693">
    <property type="entry name" value="DUF7933"/>
</dbReference>
<name>A0A2P8DCX6_9BACT</name>
<evidence type="ECO:0000313" key="5">
    <source>
        <dbReference type="Proteomes" id="UP000240572"/>
    </source>
</evidence>
<dbReference type="RefSeq" id="WP_106521735.1">
    <property type="nucleotide sequence ID" value="NZ_PYGD01000001.1"/>
</dbReference>
<keyword evidence="5" id="KW-1185">Reference proteome</keyword>
<dbReference type="EMBL" id="PYGD01000001">
    <property type="protein sequence ID" value="PSK95062.1"/>
    <property type="molecule type" value="Genomic_DNA"/>
</dbReference>
<evidence type="ECO:0000256" key="2">
    <source>
        <dbReference type="SAM" id="SignalP"/>
    </source>
</evidence>
<dbReference type="OrthoDB" id="1490014at2"/>
<evidence type="ECO:0000259" key="3">
    <source>
        <dbReference type="PROSITE" id="PS50093"/>
    </source>
</evidence>
<evidence type="ECO:0000256" key="1">
    <source>
        <dbReference type="ARBA" id="ARBA00022729"/>
    </source>
</evidence>
<dbReference type="InterPro" id="IPR014755">
    <property type="entry name" value="Cu-Rt/internalin_Ig-like"/>
</dbReference>
<dbReference type="Gene3D" id="2.60.40.10">
    <property type="entry name" value="Immunoglobulins"/>
    <property type="match status" value="2"/>
</dbReference>
<dbReference type="Pfam" id="PF25564">
    <property type="entry name" value="DUF7933"/>
    <property type="match status" value="1"/>
</dbReference>
<protein>
    <submittedName>
        <fullName evidence="4">Gliding motility-associated-like protein</fullName>
    </submittedName>
</protein>
<dbReference type="InterPro" id="IPR022409">
    <property type="entry name" value="PKD/Chitinase_dom"/>
</dbReference>
<gene>
    <name evidence="4" type="ORF">B0I18_1011226</name>
</gene>
<comment type="caution">
    <text evidence="4">The sequence shown here is derived from an EMBL/GenBank/DDBJ whole genome shotgun (WGS) entry which is preliminary data.</text>
</comment>
<evidence type="ECO:0000313" key="4">
    <source>
        <dbReference type="EMBL" id="PSK95062.1"/>
    </source>
</evidence>
<dbReference type="CDD" id="cd00146">
    <property type="entry name" value="PKD"/>
    <property type="match status" value="1"/>
</dbReference>
<sequence>MSAFITRNFYYCLLLFCTTLLSAGRLQAQNIRYRGNIKGGFTLTGNTFRYNQVFTDFLNTEAAAGVDRSSAADLVLPPGSKIIKALLYVEGMTLTPITEVRFKVPGGTFQSYNTASPEFLGNPGGSSGYQQFILDVTRRIPANGYVSTLSSGGNPSGAGRYAVADFSPALSTNFGYGWSLFVVYTNPASKYRSVSIADNNTYLSLGIPVDLTINDVVVPVTGPVKAVVGLTGSYGDYGASWGDNVSLGGSGGAASYLADPLTGSTSDILNSSIAFCAGNNVSADGGPAMSGNYMARSPYFFTCPNDPSVADWSSYYFDADIMDASGILPNSNIPIDVKLTQTLTSADAIGSGTYAISVDIAAAILTKAFDPQVILPGGTTTCTFTIANNQAGAINLDNIGFTDNLPPGLIVASPAAAVINGSTTGAVMATSGSNIITVSGLSLAAGQSATVTVHITNVPGQLNPACAANPVAFTNGFGNINGVSANLVNNVSDQCLIVTPTLPPAVTSLTYCQFATALPLTAAGVNLRWYTSASGGTGSTTPPTPSTAVPGTTTWYVSQTLNDVESPLAALSVSVIEPDTPLFDSMFVCLGAIPKPLPVVSINGISGSWNPAIVNTLATASYIFTPDAGQCAVPVTLPVIVRSAKEIPWILDAAMTLSRDTLCQGDTLRLSNSSSVQYPPVSCLWNFGNGSSTTDPNPVVRYPAPGAYTVALIVTDSQQCSDTAYHILVVDSLPSLTIGLDRQRLCTGESVTCTANYTLQGNTQLHWDFGDNNNTQGNNPALHAYDQAGNFTIKAIARYRACKERAAQENITVAAFPDVYIGPDTSICPNSAPLLLSNRQQRDAGDHYLWNTGDTSAVLKVTGEGIYSLSVENADGCATRDETVIHRDCYLDIPNAFTPDGDGLNDFFFPRQLMASGVTAFSMTVFNRWGNAVFQSEKPDGRGWDGRFNSAAQPAGVYPYLINVTFNNGRSEHYQGNVTLLR</sequence>
<reference evidence="4 5" key="1">
    <citation type="submission" date="2018-03" db="EMBL/GenBank/DDBJ databases">
        <title>Genomic Encyclopedia of Type Strains, Phase III (KMG-III): the genomes of soil and plant-associated and newly described type strains.</title>
        <authorList>
            <person name="Whitman W."/>
        </authorList>
    </citation>
    <scope>NUCLEOTIDE SEQUENCE [LARGE SCALE GENOMIC DNA]</scope>
    <source>
        <strain evidence="4 5">CGMCC 1.12700</strain>
    </source>
</reference>
<dbReference type="InterPro" id="IPR035986">
    <property type="entry name" value="PKD_dom_sf"/>
</dbReference>
<dbReference type="InterPro" id="IPR000601">
    <property type="entry name" value="PKD_dom"/>
</dbReference>
<dbReference type="NCBIfam" id="TIGR04131">
    <property type="entry name" value="Bac_Flav_CTERM"/>
    <property type="match status" value="1"/>
</dbReference>